<dbReference type="EMBL" id="JAPTSV010000009">
    <property type="protein sequence ID" value="KAJ1524107.1"/>
    <property type="molecule type" value="Genomic_DNA"/>
</dbReference>
<sequence length="796" mass="84839">MMATSAFVNAQLASCLANGLGSLCGTTASSGFSSMGLGSSGSSLYSSGSSSSGSSGSSGSREPSISSDSILSLSDIVTALSLSDLDLDLDLDHLDHCQGCGESGAARCTNCSEILCDPCACAHQRVTKDHFLVRIEDSLPYNMSVPPPQTSAPPMAPLMAPAQARLASPTTRSPRSRAPRAPSTPSTTPPIVTTSSAAASAVTCDQHPGEPFRLYCETCAVPVCQACKGHRSHALVFLARAIELSKVANIKHLADATAGAQGMRDRLDRSHKMAEAVDAKAKQVASEVRLATRRLMTAVEARERDLLGQVEKVRSLKSKSLAQQAEVLRGLLQRFVRLSDSLRDTLRHGGTIDQLHAKEKASVELAQLRAARVNVGSAPSPAEDDALVFTAPEPVLLRALSTMGSVTSSGYAPHTVAVGAGLSHAVRGRASAFTVCVRNHLNEGGVAAAAAPELEALLVAASGGVTRGDVEDRRDGTFLVTYKPRAEGPHSLHVTLRGRHIVGSPFALAVRGQRAYDAIRSPALTFGGEGGDDGQFLRPWGICCDRQGRIIVADRSNNRVQVFRPDGTFLFKFGSQGSEPGQFDRPAGIAADAQGRIVVADKDNHRVQVFSADGTFVMAFGEMGSRNGQFNYPWDVDVNAAGQIVVTDTRNHRIQLFSPEGKFLQKYGWEGSASMWKHFDTPRGVCFTKENYVIVTDFNNHRLVVVEPSFRNARFLGTEGCGPKQFQRPQGVAVDQDGNILVADSRNNRLQVFEANGTFRCAIGLPIEMDRPSGLCVTPDGLVAVIDFGFNRVLLL</sequence>
<evidence type="ECO:0000313" key="13">
    <source>
        <dbReference type="Proteomes" id="UP001075354"/>
    </source>
</evidence>
<evidence type="ECO:0000256" key="1">
    <source>
        <dbReference type="ARBA" id="ARBA00022473"/>
    </source>
</evidence>
<gene>
    <name evidence="12" type="ORF">ONE63_010643</name>
</gene>
<evidence type="ECO:0000256" key="4">
    <source>
        <dbReference type="ARBA" id="ARBA00022771"/>
    </source>
</evidence>
<feature type="region of interest" description="Disordered" evidence="9">
    <location>
        <begin position="163"/>
        <end position="194"/>
    </location>
</feature>
<dbReference type="InterPro" id="IPR050952">
    <property type="entry name" value="TRIM-NHL_E3_ligases"/>
</dbReference>
<dbReference type="SUPFAM" id="SSF81296">
    <property type="entry name" value="E set domains"/>
    <property type="match status" value="1"/>
</dbReference>
<dbReference type="SMART" id="SM00336">
    <property type="entry name" value="BBOX"/>
    <property type="match status" value="2"/>
</dbReference>
<dbReference type="InterPro" id="IPR013783">
    <property type="entry name" value="Ig-like_fold"/>
</dbReference>
<dbReference type="GO" id="GO:0008270">
    <property type="term" value="F:zinc ion binding"/>
    <property type="evidence" value="ECO:0007669"/>
    <property type="project" value="UniProtKB-KW"/>
</dbReference>
<keyword evidence="5" id="KW-0862">Zinc</keyword>
<dbReference type="PANTHER" id="PTHR24104:SF48">
    <property type="entry name" value="PROTEIN WECH"/>
    <property type="match status" value="1"/>
</dbReference>
<evidence type="ECO:0000256" key="3">
    <source>
        <dbReference type="ARBA" id="ARBA00022737"/>
    </source>
</evidence>
<dbReference type="SMART" id="SM00557">
    <property type="entry name" value="IG_FLMN"/>
    <property type="match status" value="1"/>
</dbReference>
<organism evidence="12 13">
    <name type="scientific">Megalurothrips usitatus</name>
    <name type="common">bean blossom thrips</name>
    <dbReference type="NCBI Taxonomy" id="439358"/>
    <lineage>
        <taxon>Eukaryota</taxon>
        <taxon>Metazoa</taxon>
        <taxon>Ecdysozoa</taxon>
        <taxon>Arthropoda</taxon>
        <taxon>Hexapoda</taxon>
        <taxon>Insecta</taxon>
        <taxon>Pterygota</taxon>
        <taxon>Neoptera</taxon>
        <taxon>Paraneoptera</taxon>
        <taxon>Thysanoptera</taxon>
        <taxon>Terebrantia</taxon>
        <taxon>Thripoidea</taxon>
        <taxon>Thripidae</taxon>
        <taxon>Megalurothrips</taxon>
    </lineage>
</organism>
<evidence type="ECO:0000256" key="7">
    <source>
        <dbReference type="PROSITE-ProRule" id="PRU00087"/>
    </source>
</evidence>
<evidence type="ECO:0000256" key="6">
    <source>
        <dbReference type="PROSITE-ProRule" id="PRU00024"/>
    </source>
</evidence>
<dbReference type="PROSITE" id="PS51125">
    <property type="entry name" value="NHL"/>
    <property type="match status" value="5"/>
</dbReference>
<feature type="repeat" description="NHL" evidence="8">
    <location>
        <begin position="523"/>
        <end position="566"/>
    </location>
</feature>
<keyword evidence="3" id="KW-0677">Repeat</keyword>
<dbReference type="FunFam" id="2.120.10.30:FF:000025">
    <property type="entry name" value="E3 ubiquitin-protein ligase TRIM71"/>
    <property type="match status" value="1"/>
</dbReference>
<accession>A0AAV7XHM2</accession>
<dbReference type="PROSITE" id="PS50119">
    <property type="entry name" value="ZF_BBOX"/>
    <property type="match status" value="1"/>
</dbReference>
<dbReference type="GO" id="GO:0061630">
    <property type="term" value="F:ubiquitin protein ligase activity"/>
    <property type="evidence" value="ECO:0007669"/>
    <property type="project" value="TreeGrafter"/>
</dbReference>
<dbReference type="SUPFAM" id="SSF101898">
    <property type="entry name" value="NHL repeat"/>
    <property type="match status" value="1"/>
</dbReference>
<feature type="signal peptide" evidence="10">
    <location>
        <begin position="1"/>
        <end position="17"/>
    </location>
</feature>
<comment type="caution">
    <text evidence="12">The sequence shown here is derived from an EMBL/GenBank/DDBJ whole genome shotgun (WGS) entry which is preliminary data.</text>
</comment>
<evidence type="ECO:0000256" key="8">
    <source>
        <dbReference type="PROSITE-ProRule" id="PRU00504"/>
    </source>
</evidence>
<dbReference type="Pfam" id="PF01436">
    <property type="entry name" value="NHL"/>
    <property type="match status" value="5"/>
</dbReference>
<dbReference type="InterPro" id="IPR001298">
    <property type="entry name" value="Filamin/ABP280_rpt"/>
</dbReference>
<dbReference type="FunFam" id="2.120.10.30:FF:000080">
    <property type="entry name" value="E3 ubiquitin-protein ligase TRIM71"/>
    <property type="match status" value="1"/>
</dbReference>
<feature type="domain" description="B box-type" evidence="11">
    <location>
        <begin position="199"/>
        <end position="244"/>
    </location>
</feature>
<protein>
    <recommendedName>
        <fullName evidence="11">B box-type domain-containing protein</fullName>
    </recommendedName>
</protein>
<dbReference type="GO" id="GO:0043161">
    <property type="term" value="P:proteasome-mediated ubiquitin-dependent protein catabolic process"/>
    <property type="evidence" value="ECO:0007669"/>
    <property type="project" value="TreeGrafter"/>
</dbReference>
<dbReference type="GO" id="GO:0000932">
    <property type="term" value="C:P-body"/>
    <property type="evidence" value="ECO:0007669"/>
    <property type="project" value="UniProtKB-SubCell"/>
</dbReference>
<evidence type="ECO:0000256" key="9">
    <source>
        <dbReference type="SAM" id="MobiDB-lite"/>
    </source>
</evidence>
<dbReference type="AlphaFoldDB" id="A0AAV7XHM2"/>
<dbReference type="InterPro" id="IPR014756">
    <property type="entry name" value="Ig_E-set"/>
</dbReference>
<reference evidence="12" key="1">
    <citation type="submission" date="2022-12" db="EMBL/GenBank/DDBJ databases">
        <title>Chromosome-level genome assembly of the bean flower thrips Megalurothrips usitatus.</title>
        <authorList>
            <person name="Ma L."/>
            <person name="Liu Q."/>
            <person name="Li H."/>
            <person name="Cai W."/>
        </authorList>
    </citation>
    <scope>NUCLEOTIDE SEQUENCE</scope>
    <source>
        <strain evidence="12">Cailab_2022a</strain>
    </source>
</reference>
<dbReference type="PANTHER" id="PTHR24104">
    <property type="entry name" value="E3 UBIQUITIN-PROTEIN LIGASE NHLRC1-RELATED"/>
    <property type="match status" value="1"/>
</dbReference>
<dbReference type="SUPFAM" id="SSF57845">
    <property type="entry name" value="B-box zinc-binding domain"/>
    <property type="match status" value="1"/>
</dbReference>
<dbReference type="InterPro" id="IPR000315">
    <property type="entry name" value="Znf_B-box"/>
</dbReference>
<dbReference type="InterPro" id="IPR017868">
    <property type="entry name" value="Filamin/ABP280_repeat-like"/>
</dbReference>
<feature type="compositionally biased region" description="Low complexity" evidence="9">
    <location>
        <begin position="179"/>
        <end position="194"/>
    </location>
</feature>
<dbReference type="Gene3D" id="2.60.40.10">
    <property type="entry name" value="Immunoglobulins"/>
    <property type="match status" value="1"/>
</dbReference>
<evidence type="ECO:0000259" key="11">
    <source>
        <dbReference type="PROSITE" id="PS50119"/>
    </source>
</evidence>
<dbReference type="PROSITE" id="PS50194">
    <property type="entry name" value="FILAMIN_REPEAT"/>
    <property type="match status" value="1"/>
</dbReference>
<dbReference type="Pfam" id="PF00630">
    <property type="entry name" value="Filamin"/>
    <property type="match status" value="1"/>
</dbReference>
<feature type="repeat" description="Filamin" evidence="7">
    <location>
        <begin position="407"/>
        <end position="510"/>
    </location>
</feature>
<keyword evidence="13" id="KW-1185">Reference proteome</keyword>
<dbReference type="InterPro" id="IPR001258">
    <property type="entry name" value="NHL_repeat"/>
</dbReference>
<keyword evidence="10" id="KW-0732">Signal</keyword>
<feature type="repeat" description="NHL" evidence="8">
    <location>
        <begin position="713"/>
        <end position="756"/>
    </location>
</feature>
<feature type="repeat" description="NHL" evidence="8">
    <location>
        <begin position="674"/>
        <end position="709"/>
    </location>
</feature>
<dbReference type="InterPro" id="IPR011042">
    <property type="entry name" value="6-blade_b-propeller_TolB-like"/>
</dbReference>
<dbReference type="GO" id="GO:0000209">
    <property type="term" value="P:protein polyubiquitination"/>
    <property type="evidence" value="ECO:0007669"/>
    <property type="project" value="TreeGrafter"/>
</dbReference>
<evidence type="ECO:0000256" key="2">
    <source>
        <dbReference type="ARBA" id="ARBA00022723"/>
    </source>
</evidence>
<feature type="repeat" description="NHL" evidence="8">
    <location>
        <begin position="570"/>
        <end position="613"/>
    </location>
</feature>
<name>A0AAV7XHM2_9NEOP</name>
<dbReference type="Pfam" id="PF00643">
    <property type="entry name" value="zf-B_box"/>
    <property type="match status" value="1"/>
</dbReference>
<dbReference type="CDD" id="cd14954">
    <property type="entry name" value="NHL_TRIM71_like"/>
    <property type="match status" value="1"/>
</dbReference>
<evidence type="ECO:0000313" key="12">
    <source>
        <dbReference type="EMBL" id="KAJ1524107.1"/>
    </source>
</evidence>
<keyword evidence="1" id="KW-0217">Developmental protein</keyword>
<dbReference type="Gene3D" id="2.120.10.30">
    <property type="entry name" value="TolB, C-terminal domain"/>
    <property type="match status" value="1"/>
</dbReference>
<keyword evidence="4 6" id="KW-0863">Zinc-finger</keyword>
<dbReference type="Gene3D" id="3.30.160.60">
    <property type="entry name" value="Classic Zinc Finger"/>
    <property type="match status" value="1"/>
</dbReference>
<feature type="compositionally biased region" description="Low complexity" evidence="9">
    <location>
        <begin position="163"/>
        <end position="173"/>
    </location>
</feature>
<dbReference type="GO" id="GO:0003723">
    <property type="term" value="F:RNA binding"/>
    <property type="evidence" value="ECO:0007669"/>
    <property type="project" value="UniProtKB-KW"/>
</dbReference>
<dbReference type="Proteomes" id="UP001075354">
    <property type="component" value="Chromosome 9"/>
</dbReference>
<keyword evidence="2" id="KW-0479">Metal-binding</keyword>
<evidence type="ECO:0000256" key="10">
    <source>
        <dbReference type="SAM" id="SignalP"/>
    </source>
</evidence>
<feature type="chain" id="PRO_5043854762" description="B box-type domain-containing protein" evidence="10">
    <location>
        <begin position="18"/>
        <end position="796"/>
    </location>
</feature>
<evidence type="ECO:0000256" key="5">
    <source>
        <dbReference type="ARBA" id="ARBA00022833"/>
    </source>
</evidence>
<proteinExistence type="predicted"/>
<feature type="repeat" description="NHL" evidence="8">
    <location>
        <begin position="620"/>
        <end position="660"/>
    </location>
</feature>